<reference evidence="3 4" key="1">
    <citation type="submission" date="2020-08" db="EMBL/GenBank/DDBJ databases">
        <title>Paraeoetvoesia sp. YC-7-48 draft genome sequence.</title>
        <authorList>
            <person name="Yao L."/>
        </authorList>
    </citation>
    <scope>NUCLEOTIDE SEQUENCE [LARGE SCALE GENOMIC DNA]</scope>
    <source>
        <strain evidence="4">YC-7-48</strain>
    </source>
</reference>
<dbReference type="AlphaFoldDB" id="A0A842HRN6"/>
<name>A0A842HRN6_9BURK</name>
<sequence>MKLLNKLAAALAVGMLFSAAPVAAQEVTLRAVTAFQPGSTVARPFERFVEKVNAEGKGLVKINLIGGPSAIPPFEIGNAVSAGVVDMAFVTTAFYSNLLPEGDALKLSDYTMQELRKNGGWELINELHNKKMNTWYLARTGDGVPFHLYVNKPVTKADLSGLTLRVTPVYRAFFEALNGYSIQTPPSEVYTTLERGVADGYGWPIQGILDLGWHEVTKARVDPGFYNVDVNVLLNLDKWKGLNDDQRAFLNKMAEWLESINAENAAINAEEVKKQAAAGMTVYTLEGAEREKWLNTAREAGWAQVMKVAPDSAPRLREKLSKN</sequence>
<dbReference type="GO" id="GO:0055085">
    <property type="term" value="P:transmembrane transport"/>
    <property type="evidence" value="ECO:0007669"/>
    <property type="project" value="InterPro"/>
</dbReference>
<dbReference type="NCBIfam" id="NF037995">
    <property type="entry name" value="TRAP_S1"/>
    <property type="match status" value="1"/>
</dbReference>
<keyword evidence="4" id="KW-1185">Reference proteome</keyword>
<dbReference type="PANTHER" id="PTHR33376:SF5">
    <property type="entry name" value="EXTRACYTOPLASMIC SOLUTE RECEPTOR PROTEIN"/>
    <property type="match status" value="1"/>
</dbReference>
<dbReference type="Pfam" id="PF03480">
    <property type="entry name" value="DctP"/>
    <property type="match status" value="1"/>
</dbReference>
<comment type="caution">
    <text evidence="3">The sequence shown here is derived from an EMBL/GenBank/DDBJ whole genome shotgun (WGS) entry which is preliminary data.</text>
</comment>
<dbReference type="Proteomes" id="UP000545386">
    <property type="component" value="Unassembled WGS sequence"/>
</dbReference>
<dbReference type="InterPro" id="IPR038404">
    <property type="entry name" value="TRAP_DctP_sf"/>
</dbReference>
<feature type="signal peptide" evidence="2">
    <location>
        <begin position="1"/>
        <end position="24"/>
    </location>
</feature>
<gene>
    <name evidence="3" type="primary">dctP</name>
    <name evidence="3" type="ORF">GTU67_13500</name>
</gene>
<evidence type="ECO:0000313" key="4">
    <source>
        <dbReference type="Proteomes" id="UP000545386"/>
    </source>
</evidence>
<accession>A0A842HRN6</accession>
<keyword evidence="1 2" id="KW-0732">Signal</keyword>
<evidence type="ECO:0000256" key="1">
    <source>
        <dbReference type="ARBA" id="ARBA00022729"/>
    </source>
</evidence>
<dbReference type="InterPro" id="IPR018389">
    <property type="entry name" value="DctP_fam"/>
</dbReference>
<proteinExistence type="predicted"/>
<protein>
    <submittedName>
        <fullName evidence="3">TRAP transporter substrate-binding protein DctP</fullName>
    </submittedName>
</protein>
<evidence type="ECO:0000313" key="3">
    <source>
        <dbReference type="EMBL" id="MBC2770923.1"/>
    </source>
</evidence>
<dbReference type="Gene3D" id="3.40.190.170">
    <property type="entry name" value="Bacterial extracellular solute-binding protein, family 7"/>
    <property type="match status" value="1"/>
</dbReference>
<organism evidence="3 4">
    <name type="scientific">Pusillimonas minor</name>
    <dbReference type="NCBI Taxonomy" id="2697024"/>
    <lineage>
        <taxon>Bacteria</taxon>
        <taxon>Pseudomonadati</taxon>
        <taxon>Pseudomonadota</taxon>
        <taxon>Betaproteobacteria</taxon>
        <taxon>Burkholderiales</taxon>
        <taxon>Alcaligenaceae</taxon>
        <taxon>Pusillimonas</taxon>
    </lineage>
</organism>
<dbReference type="EMBL" id="JACJUU010000014">
    <property type="protein sequence ID" value="MBC2770923.1"/>
    <property type="molecule type" value="Genomic_DNA"/>
</dbReference>
<dbReference type="PANTHER" id="PTHR33376">
    <property type="match status" value="1"/>
</dbReference>
<dbReference type="RefSeq" id="WP_185780578.1">
    <property type="nucleotide sequence ID" value="NZ_JACJUU010000014.1"/>
</dbReference>
<evidence type="ECO:0000256" key="2">
    <source>
        <dbReference type="SAM" id="SignalP"/>
    </source>
</evidence>
<feature type="chain" id="PRO_5033035182" evidence="2">
    <location>
        <begin position="25"/>
        <end position="323"/>
    </location>
</feature>